<evidence type="ECO:0000256" key="7">
    <source>
        <dbReference type="SAM" id="MobiDB-lite"/>
    </source>
</evidence>
<dbReference type="EMBL" id="CP013614">
    <property type="protein sequence ID" value="ALS01814.1"/>
    <property type="molecule type" value="Genomic_DNA"/>
</dbReference>
<feature type="transmembrane region" description="Helical" evidence="8">
    <location>
        <begin position="388"/>
        <end position="408"/>
    </location>
</feature>
<organism evidence="12 14">
    <name type="scientific">Enterococcus silesiacus</name>
    <dbReference type="NCBI Taxonomy" id="332949"/>
    <lineage>
        <taxon>Bacteria</taxon>
        <taxon>Bacillati</taxon>
        <taxon>Bacillota</taxon>
        <taxon>Bacilli</taxon>
        <taxon>Lactobacillales</taxon>
        <taxon>Enterococcaceae</taxon>
        <taxon>Enterococcus</taxon>
    </lineage>
</organism>
<evidence type="ECO:0000313" key="14">
    <source>
        <dbReference type="Proteomes" id="UP000183039"/>
    </source>
</evidence>
<dbReference type="PANTHER" id="PTHR30572">
    <property type="entry name" value="MEMBRANE COMPONENT OF TRANSPORTER-RELATED"/>
    <property type="match status" value="1"/>
</dbReference>
<keyword evidence="3 8" id="KW-0812">Transmembrane</keyword>
<comment type="subcellular location">
    <subcellularLocation>
        <location evidence="1">Cell membrane</location>
        <topology evidence="1">Multi-pass membrane protein</topology>
    </subcellularLocation>
</comment>
<dbReference type="KEGG" id="ess:ATZ33_10635"/>
<feature type="region of interest" description="Disordered" evidence="7">
    <location>
        <begin position="69"/>
        <end position="97"/>
    </location>
</feature>
<protein>
    <submittedName>
        <fullName evidence="12">Permease</fullName>
    </submittedName>
</protein>
<keyword evidence="13" id="KW-1185">Reference proteome</keyword>
<dbReference type="Proteomes" id="UP000183039">
    <property type="component" value="Unassembled WGS sequence"/>
</dbReference>
<evidence type="ECO:0000259" key="9">
    <source>
        <dbReference type="Pfam" id="PF02687"/>
    </source>
</evidence>
<evidence type="ECO:0000256" key="5">
    <source>
        <dbReference type="ARBA" id="ARBA00023136"/>
    </source>
</evidence>
<comment type="similarity">
    <text evidence="6">Belongs to the ABC-4 integral membrane protein family.</text>
</comment>
<keyword evidence="2" id="KW-1003">Cell membrane</keyword>
<keyword evidence="4 8" id="KW-1133">Transmembrane helix</keyword>
<reference evidence="12 14" key="1">
    <citation type="submission" date="2014-12" db="EMBL/GenBank/DDBJ databases">
        <title>Draft genome sequences of 29 type strains of Enterococci.</title>
        <authorList>
            <person name="Zhong Z."/>
            <person name="Sun Z."/>
            <person name="Liu W."/>
            <person name="Zhang W."/>
            <person name="Zhang H."/>
        </authorList>
    </citation>
    <scope>NUCLEOTIDE SEQUENCE [LARGE SCALE GENOMIC DNA]</scope>
    <source>
        <strain evidence="12 14">DSM 22801</strain>
    </source>
</reference>
<accession>A0A0S3KBX0</accession>
<evidence type="ECO:0000256" key="8">
    <source>
        <dbReference type="SAM" id="Phobius"/>
    </source>
</evidence>
<feature type="compositionally biased region" description="Basic and acidic residues" evidence="7">
    <location>
        <begin position="77"/>
        <end position="86"/>
    </location>
</feature>
<evidence type="ECO:0000256" key="4">
    <source>
        <dbReference type="ARBA" id="ARBA00022989"/>
    </source>
</evidence>
<feature type="transmembrane region" description="Helical" evidence="8">
    <location>
        <begin position="339"/>
        <end position="368"/>
    </location>
</feature>
<dbReference type="InterPro" id="IPR025857">
    <property type="entry name" value="MacB_PCD"/>
</dbReference>
<dbReference type="OrthoDB" id="9770036at2"/>
<sequence>MKVSDILKSASSNLMRNKGRTILTIVAIFIGAFTISLTTGVNIGVNDYIDKQVGSVGGQNQIMIQPKMSGATGEEGEPQKYDEDQKTSSMQQQEALDSKDLEKIKKIDGIKNAEAMKSVATSYISGKNNEKYVFSGMPMVEELNVDLEAGKGLDQKSSEFQINLAPEYVKSLGYKSSEEAIGKTIKLAAPSAATGEEKTVEATIVGVRNTSLIQGGMSILNRSLVDEISKINEEGLPEAMTGQYGLIMGEMSKDVTKSEIADVKERLDKAGYMGQTVEDQIGMIRNVINAITGVLTMFGAIALLAASFGIINTLYMSVQERTREIGLMKAMGLSSGKVFTIFSFEAALIGFLGSLLGILGAVGAGALINQIAADSFLQSLTGFTLIQFSLSSSAVIILIIMGIAFLAGTLPARRAAKLDPIESLRYE</sequence>
<gene>
    <name evidence="11" type="ORF">ATZ33_10635</name>
    <name evidence="12" type="ORF">RV15_GL003458</name>
</gene>
<proteinExistence type="inferred from homology"/>
<feature type="domain" description="MacB-like periplasmic core" evidence="10">
    <location>
        <begin position="21"/>
        <end position="217"/>
    </location>
</feature>
<feature type="domain" description="ABC3 transporter permease C-terminal" evidence="9">
    <location>
        <begin position="297"/>
        <end position="420"/>
    </location>
</feature>
<dbReference type="PANTHER" id="PTHR30572:SF4">
    <property type="entry name" value="ABC TRANSPORTER PERMEASE YTRF"/>
    <property type="match status" value="1"/>
</dbReference>
<feature type="transmembrane region" description="Helical" evidence="8">
    <location>
        <begin position="294"/>
        <end position="318"/>
    </location>
</feature>
<dbReference type="Proteomes" id="UP000065511">
    <property type="component" value="Chromosome"/>
</dbReference>
<dbReference type="AlphaFoldDB" id="A0A0S3KBX0"/>
<reference evidence="11 13" key="2">
    <citation type="submission" date="2015-12" db="EMBL/GenBank/DDBJ databases">
        <authorList>
            <person name="Lauer A."/>
            <person name="Humrighouse B."/>
            <person name="Loparev V."/>
            <person name="Shewmaker P.L."/>
            <person name="Whitney A.M."/>
            <person name="McLaughlin R.W."/>
        </authorList>
    </citation>
    <scope>NUCLEOTIDE SEQUENCE [LARGE SCALE GENOMIC DNA]</scope>
    <source>
        <strain evidence="11 13">LMG 23085</strain>
    </source>
</reference>
<dbReference type="RefSeq" id="WP_071877385.1">
    <property type="nucleotide sequence ID" value="NZ_JXLC01000008.1"/>
</dbReference>
<dbReference type="InterPro" id="IPR050250">
    <property type="entry name" value="Macrolide_Exporter_MacB"/>
</dbReference>
<dbReference type="EMBL" id="JXLC01000008">
    <property type="protein sequence ID" value="OJG92073.1"/>
    <property type="molecule type" value="Genomic_DNA"/>
</dbReference>
<keyword evidence="5 8" id="KW-0472">Membrane</keyword>
<evidence type="ECO:0000313" key="13">
    <source>
        <dbReference type="Proteomes" id="UP000065511"/>
    </source>
</evidence>
<evidence type="ECO:0000256" key="1">
    <source>
        <dbReference type="ARBA" id="ARBA00004651"/>
    </source>
</evidence>
<evidence type="ECO:0000256" key="3">
    <source>
        <dbReference type="ARBA" id="ARBA00022692"/>
    </source>
</evidence>
<dbReference type="GO" id="GO:0022857">
    <property type="term" value="F:transmembrane transporter activity"/>
    <property type="evidence" value="ECO:0007669"/>
    <property type="project" value="TreeGrafter"/>
</dbReference>
<evidence type="ECO:0000313" key="11">
    <source>
        <dbReference type="EMBL" id="ALS01814.1"/>
    </source>
</evidence>
<name>A0A0S3KBX0_9ENTE</name>
<evidence type="ECO:0000256" key="6">
    <source>
        <dbReference type="ARBA" id="ARBA00038076"/>
    </source>
</evidence>
<dbReference type="GO" id="GO:0005886">
    <property type="term" value="C:plasma membrane"/>
    <property type="evidence" value="ECO:0007669"/>
    <property type="project" value="UniProtKB-SubCell"/>
</dbReference>
<dbReference type="InterPro" id="IPR003838">
    <property type="entry name" value="ABC3_permease_C"/>
</dbReference>
<feature type="transmembrane region" description="Helical" evidence="8">
    <location>
        <begin position="21"/>
        <end position="45"/>
    </location>
</feature>
<evidence type="ECO:0000259" key="10">
    <source>
        <dbReference type="Pfam" id="PF12704"/>
    </source>
</evidence>
<dbReference type="Pfam" id="PF12704">
    <property type="entry name" value="MacB_PCD"/>
    <property type="match status" value="1"/>
</dbReference>
<evidence type="ECO:0000313" key="12">
    <source>
        <dbReference type="EMBL" id="OJG92073.1"/>
    </source>
</evidence>
<dbReference type="Pfam" id="PF02687">
    <property type="entry name" value="FtsX"/>
    <property type="match status" value="1"/>
</dbReference>
<evidence type="ECO:0000256" key="2">
    <source>
        <dbReference type="ARBA" id="ARBA00022475"/>
    </source>
</evidence>